<evidence type="ECO:0000313" key="7">
    <source>
        <dbReference type="EMBL" id="SHG75274.1"/>
    </source>
</evidence>
<evidence type="ECO:0000256" key="3">
    <source>
        <dbReference type="ARBA" id="ARBA00022692"/>
    </source>
</evidence>
<keyword evidence="8" id="KW-1185">Reference proteome</keyword>
<evidence type="ECO:0000256" key="4">
    <source>
        <dbReference type="ARBA" id="ARBA00022989"/>
    </source>
</evidence>
<feature type="transmembrane region" description="Helical" evidence="6">
    <location>
        <begin position="38"/>
        <end position="59"/>
    </location>
</feature>
<feature type="transmembrane region" description="Helical" evidence="6">
    <location>
        <begin position="490"/>
        <end position="512"/>
    </location>
</feature>
<name>A0A1M5MD07_9ACTN</name>
<evidence type="ECO:0000256" key="2">
    <source>
        <dbReference type="ARBA" id="ARBA00008333"/>
    </source>
</evidence>
<feature type="transmembrane region" description="Helical" evidence="6">
    <location>
        <begin position="6"/>
        <end position="26"/>
    </location>
</feature>
<comment type="similarity">
    <text evidence="2">Belongs to the oxidase-dependent Fe transporter (OFeT) (TC 9.A.10.1) family.</text>
</comment>
<evidence type="ECO:0000256" key="6">
    <source>
        <dbReference type="SAM" id="Phobius"/>
    </source>
</evidence>
<protein>
    <submittedName>
        <fullName evidence="7">High-affinity iron transporter</fullName>
    </submittedName>
</protein>
<feature type="transmembrane region" description="Helical" evidence="6">
    <location>
        <begin position="181"/>
        <end position="201"/>
    </location>
</feature>
<feature type="transmembrane region" description="Helical" evidence="6">
    <location>
        <begin position="71"/>
        <end position="90"/>
    </location>
</feature>
<feature type="transmembrane region" description="Helical" evidence="6">
    <location>
        <begin position="119"/>
        <end position="142"/>
    </location>
</feature>
<dbReference type="Pfam" id="PF03239">
    <property type="entry name" value="FTR1"/>
    <property type="match status" value="1"/>
</dbReference>
<dbReference type="NCBIfam" id="NF041756">
    <property type="entry name" value="EfeU"/>
    <property type="match status" value="1"/>
</dbReference>
<comment type="subcellular location">
    <subcellularLocation>
        <location evidence="1">Membrane</location>
        <topology evidence="1">Multi-pass membrane protein</topology>
    </subcellularLocation>
</comment>
<keyword evidence="4 6" id="KW-1133">Transmembrane helix</keyword>
<dbReference type="InterPro" id="IPR004923">
    <property type="entry name" value="FTR1/Fip1/EfeU"/>
</dbReference>
<dbReference type="PANTHER" id="PTHR31632">
    <property type="entry name" value="IRON TRANSPORTER FTH1"/>
    <property type="match status" value="1"/>
</dbReference>
<feature type="transmembrane region" description="Helical" evidence="6">
    <location>
        <begin position="148"/>
        <end position="169"/>
    </location>
</feature>
<gene>
    <name evidence="7" type="ORF">SAMN05443575_2698</name>
</gene>
<dbReference type="GO" id="GO:0015093">
    <property type="term" value="F:ferrous iron transmembrane transporter activity"/>
    <property type="evidence" value="ECO:0007669"/>
    <property type="project" value="TreeGrafter"/>
</dbReference>
<dbReference type="Proteomes" id="UP000186132">
    <property type="component" value="Unassembled WGS sequence"/>
</dbReference>
<dbReference type="PANTHER" id="PTHR31632:SF2">
    <property type="entry name" value="PLASMA MEMBRANE IRON PERMEASE"/>
    <property type="match status" value="1"/>
</dbReference>
<organism evidence="7 8">
    <name type="scientific">Jatrophihabitans endophyticus</name>
    <dbReference type="NCBI Taxonomy" id="1206085"/>
    <lineage>
        <taxon>Bacteria</taxon>
        <taxon>Bacillati</taxon>
        <taxon>Actinomycetota</taxon>
        <taxon>Actinomycetes</taxon>
        <taxon>Jatrophihabitantales</taxon>
        <taxon>Jatrophihabitantaceae</taxon>
        <taxon>Jatrophihabitans</taxon>
    </lineage>
</organism>
<dbReference type="GO" id="GO:0033573">
    <property type="term" value="C:high-affinity iron permease complex"/>
    <property type="evidence" value="ECO:0007669"/>
    <property type="project" value="InterPro"/>
</dbReference>
<dbReference type="RefSeq" id="WP_073390803.1">
    <property type="nucleotide sequence ID" value="NZ_FQVU01000003.1"/>
</dbReference>
<evidence type="ECO:0000256" key="1">
    <source>
        <dbReference type="ARBA" id="ARBA00004141"/>
    </source>
</evidence>
<keyword evidence="5 6" id="KW-0472">Membrane</keyword>
<feature type="transmembrane region" description="Helical" evidence="6">
    <location>
        <begin position="245"/>
        <end position="265"/>
    </location>
</feature>
<evidence type="ECO:0000313" key="8">
    <source>
        <dbReference type="Proteomes" id="UP000186132"/>
    </source>
</evidence>
<dbReference type="STRING" id="1206085.SAMN05443575_2698"/>
<dbReference type="EMBL" id="FQVU01000003">
    <property type="protein sequence ID" value="SHG75274.1"/>
    <property type="molecule type" value="Genomic_DNA"/>
</dbReference>
<dbReference type="AlphaFoldDB" id="A0A1M5MD07"/>
<accession>A0A1M5MD07</accession>
<reference evidence="7 8" key="1">
    <citation type="submission" date="2016-11" db="EMBL/GenBank/DDBJ databases">
        <authorList>
            <person name="Jaros S."/>
            <person name="Januszkiewicz K."/>
            <person name="Wedrychowicz H."/>
        </authorList>
    </citation>
    <scope>NUCLEOTIDE SEQUENCE [LARGE SCALE GENOMIC DNA]</scope>
    <source>
        <strain evidence="7 8">DSM 45627</strain>
    </source>
</reference>
<proteinExistence type="inferred from homology"/>
<evidence type="ECO:0000256" key="5">
    <source>
        <dbReference type="ARBA" id="ARBA00023136"/>
    </source>
</evidence>
<sequence length="533" mass="55937">MLPSFVIGLREGLEAALIVGIIAAFLRKQGRRDLLRWVLVGVGVAVGLCLAAGITLRAYSQNLPQRQQEGLETVIAVLAIAMVTYMVVWMRRNSRNLKGQLEGLASDAMSGAGNAGRAMVLMAFLAVIREGLETVVFLLAAFNETATGSRAGVGAVLGIAIAVALGYGIYRGGVRLNLSKFFRITGFVLVLVAAGLVVNAFRTAHEAGWVDFGQGRTVDLSWLVQPGSVQSSLLTGMLGLQPRPVVVEVVAWLVYLVPVGVYVVWPPGRPVPVRSAVRAGLAVAVVGALAATVLVFVAPDRPATRPLTTAGDGGGAVTAQVRSRTAQGAVVRTQRQAPVTGRVGAAVDLRMRSDGTQEHRGVPADRFTTAAMPGTAAAGEPRTLSLDRIAALNGARIPVGVRYRDGRMPVTYRDTVTATSWLDPRTSRVLDVAWSERVTVVAGTPTNNATLARPLHSATRTLPATTVARAAAAARADHEDLDRRSVLRAAAGWSGAIALAGLVVALGFLVAARRRRRTADVTAAAGDRDLVAS</sequence>
<feature type="transmembrane region" description="Helical" evidence="6">
    <location>
        <begin position="277"/>
        <end position="298"/>
    </location>
</feature>
<keyword evidence="3 6" id="KW-0812">Transmembrane</keyword>